<dbReference type="GO" id="GO:0016020">
    <property type="term" value="C:membrane"/>
    <property type="evidence" value="ECO:0007669"/>
    <property type="project" value="UniProtKB-SubCell"/>
</dbReference>
<evidence type="ECO:0000256" key="4">
    <source>
        <dbReference type="ARBA" id="ARBA00022692"/>
    </source>
</evidence>
<sequence>MPFAIKPWVGLFSDCYPLFGYKRMPYVFGGSIIGLAGTLLAVLIVPSQSTVILGVIGLFMMIFYWIACCDLLSEAVYSRKISSSPANGPALVGYVTAGQKVLGLVAGLLSGVIVQYAPKLGGHTGSQWALATTIVPSIVLIIPVLLNYFGEEKWSSEDSHNERMKLWNEQRELVFLSVLVGAVAVMYAIFSVVVASFEINFVLLFVLLVVLAFAAWLVVRPLISRLLLFKCIAGVSLLQPSGPAQYFFTDDAVQFPGGPNLSPLYYGSVVNTVGIIGGIIGITIFTRFMSSWTYRRAYLVIIITMVILQLGDPIIYSRVNLKIGIPDKVFVVGSTALVQVGQLLIYMPGSLMLSYMCPKNLEGTMFALLAAIHNFAFFGTGSTTAYISESLHVSPRGLSGIDESAQFDNLWIVSLICILVQLIPLGFLWLLPDSPMDELLLPRDQCTSATVGSPYKRFLGNQRKSEGKSESLE</sequence>
<feature type="transmembrane region" description="Helical" evidence="7">
    <location>
        <begin position="410"/>
        <end position="431"/>
    </location>
</feature>
<comment type="subcellular location">
    <subcellularLocation>
        <location evidence="1">Membrane</location>
        <topology evidence="1">Multi-pass membrane protein</topology>
    </subcellularLocation>
</comment>
<feature type="transmembrane region" description="Helical" evidence="7">
    <location>
        <begin position="226"/>
        <end position="244"/>
    </location>
</feature>
<evidence type="ECO:0000256" key="7">
    <source>
        <dbReference type="SAM" id="Phobius"/>
    </source>
</evidence>
<evidence type="ECO:0000256" key="2">
    <source>
        <dbReference type="ARBA" id="ARBA00007015"/>
    </source>
</evidence>
<accession>A0A7J6MT21</accession>
<name>A0A7J6MT21_PERCH</name>
<dbReference type="EMBL" id="JAAPAO010000065">
    <property type="protein sequence ID" value="KAF4674360.1"/>
    <property type="molecule type" value="Genomic_DNA"/>
</dbReference>
<feature type="transmembrane region" description="Helical" evidence="7">
    <location>
        <begin position="264"/>
        <end position="285"/>
    </location>
</feature>
<feature type="transmembrane region" description="Helical" evidence="7">
    <location>
        <begin position="297"/>
        <end position="317"/>
    </location>
</feature>
<feature type="transmembrane region" description="Helical" evidence="7">
    <location>
        <begin position="92"/>
        <end position="116"/>
    </location>
</feature>
<feature type="transmembrane region" description="Helical" evidence="7">
    <location>
        <begin position="365"/>
        <end position="387"/>
    </location>
</feature>
<feature type="transmembrane region" description="Helical" evidence="7">
    <location>
        <begin position="201"/>
        <end position="219"/>
    </location>
</feature>
<feature type="transmembrane region" description="Helical" evidence="7">
    <location>
        <begin position="128"/>
        <end position="149"/>
    </location>
</feature>
<dbReference type="Gene3D" id="1.20.1250.20">
    <property type="entry name" value="MFS general substrate transporter like domains"/>
    <property type="match status" value="1"/>
</dbReference>
<evidence type="ECO:0000256" key="6">
    <source>
        <dbReference type="ARBA" id="ARBA00023136"/>
    </source>
</evidence>
<feature type="transmembrane region" description="Helical" evidence="7">
    <location>
        <begin position="51"/>
        <end position="72"/>
    </location>
</feature>
<dbReference type="PANTHER" id="PTHR31585">
    <property type="entry name" value="FOLATE-BIOPTERIN TRANSPORTER 1, CHLOROPLASTIC"/>
    <property type="match status" value="1"/>
</dbReference>
<evidence type="ECO:0000256" key="1">
    <source>
        <dbReference type="ARBA" id="ARBA00004141"/>
    </source>
</evidence>
<dbReference type="SUPFAM" id="SSF103473">
    <property type="entry name" value="MFS general substrate transporter"/>
    <property type="match status" value="1"/>
</dbReference>
<evidence type="ECO:0000256" key="5">
    <source>
        <dbReference type="ARBA" id="ARBA00022989"/>
    </source>
</evidence>
<keyword evidence="9" id="KW-1185">Reference proteome</keyword>
<protein>
    <submittedName>
        <fullName evidence="8">Uncharacterized protein</fullName>
    </submittedName>
</protein>
<dbReference type="InterPro" id="IPR039309">
    <property type="entry name" value="BT1"/>
</dbReference>
<keyword evidence="3" id="KW-0813">Transport</keyword>
<evidence type="ECO:0000313" key="8">
    <source>
        <dbReference type="EMBL" id="KAF4674360.1"/>
    </source>
</evidence>
<keyword evidence="4 7" id="KW-0812">Transmembrane</keyword>
<proteinExistence type="inferred from homology"/>
<comment type="caution">
    <text evidence="8">The sequence shown here is derived from an EMBL/GenBank/DDBJ whole genome shotgun (WGS) entry which is preliminary data.</text>
</comment>
<dbReference type="OrthoDB" id="754047at2759"/>
<feature type="transmembrane region" description="Helical" evidence="7">
    <location>
        <begin position="329"/>
        <end position="353"/>
    </location>
</feature>
<dbReference type="InterPro" id="IPR036259">
    <property type="entry name" value="MFS_trans_sf"/>
</dbReference>
<reference evidence="8 9" key="1">
    <citation type="submission" date="2020-04" db="EMBL/GenBank/DDBJ databases">
        <title>Perkinsus chesapeaki whole genome sequence.</title>
        <authorList>
            <person name="Bogema D.R."/>
        </authorList>
    </citation>
    <scope>NUCLEOTIDE SEQUENCE [LARGE SCALE GENOMIC DNA]</scope>
    <source>
        <strain evidence="8">ATCC PRA-425</strain>
    </source>
</reference>
<keyword evidence="6 7" id="KW-0472">Membrane</keyword>
<comment type="similarity">
    <text evidence="2">Belongs to the major facilitator superfamily. Folate-biopterin transporter (TC 2.A.71) family.</text>
</comment>
<gene>
    <name evidence="8" type="ORF">FOL47_009382</name>
</gene>
<dbReference type="Proteomes" id="UP000591131">
    <property type="component" value="Unassembled WGS sequence"/>
</dbReference>
<dbReference type="AlphaFoldDB" id="A0A7J6MT21"/>
<evidence type="ECO:0000256" key="3">
    <source>
        <dbReference type="ARBA" id="ARBA00022448"/>
    </source>
</evidence>
<feature type="transmembrane region" description="Helical" evidence="7">
    <location>
        <begin position="26"/>
        <end position="45"/>
    </location>
</feature>
<organism evidence="8 9">
    <name type="scientific">Perkinsus chesapeaki</name>
    <name type="common">Clam parasite</name>
    <name type="synonym">Perkinsus andrewsi</name>
    <dbReference type="NCBI Taxonomy" id="330153"/>
    <lineage>
        <taxon>Eukaryota</taxon>
        <taxon>Sar</taxon>
        <taxon>Alveolata</taxon>
        <taxon>Perkinsozoa</taxon>
        <taxon>Perkinsea</taxon>
        <taxon>Perkinsida</taxon>
        <taxon>Perkinsidae</taxon>
        <taxon>Perkinsus</taxon>
    </lineage>
</organism>
<feature type="transmembrane region" description="Helical" evidence="7">
    <location>
        <begin position="173"/>
        <end position="195"/>
    </location>
</feature>
<evidence type="ECO:0000313" key="9">
    <source>
        <dbReference type="Proteomes" id="UP000591131"/>
    </source>
</evidence>
<keyword evidence="5 7" id="KW-1133">Transmembrane helix</keyword>
<dbReference type="PANTHER" id="PTHR31585:SF51">
    <property type="entry name" value="TRANSPORTER, PUTATIVE-RELATED"/>
    <property type="match status" value="1"/>
</dbReference>
<dbReference type="Pfam" id="PF03092">
    <property type="entry name" value="BT1"/>
    <property type="match status" value="1"/>
</dbReference>